<keyword evidence="2" id="KW-0238">DNA-binding</keyword>
<evidence type="ECO:0000256" key="2">
    <source>
        <dbReference type="ARBA" id="ARBA00023125"/>
    </source>
</evidence>
<dbReference type="SMART" id="SM00346">
    <property type="entry name" value="HTH_ICLR"/>
    <property type="match status" value="1"/>
</dbReference>
<organism evidence="5 6">
    <name type="scientific">Georgenia alba</name>
    <dbReference type="NCBI Taxonomy" id="2233858"/>
    <lineage>
        <taxon>Bacteria</taxon>
        <taxon>Bacillati</taxon>
        <taxon>Actinomycetota</taxon>
        <taxon>Actinomycetes</taxon>
        <taxon>Micrococcales</taxon>
        <taxon>Bogoriellaceae</taxon>
        <taxon>Georgenia</taxon>
    </lineage>
</organism>
<evidence type="ECO:0000256" key="3">
    <source>
        <dbReference type="ARBA" id="ARBA00023163"/>
    </source>
</evidence>
<dbReference type="Pfam" id="PF09339">
    <property type="entry name" value="HTH_IclR"/>
    <property type="match status" value="1"/>
</dbReference>
<dbReference type="EMBL" id="JBHTCQ010000003">
    <property type="protein sequence ID" value="MFC7406450.1"/>
    <property type="molecule type" value="Genomic_DNA"/>
</dbReference>
<feature type="domain" description="IclR-ED" evidence="4">
    <location>
        <begin position="67"/>
        <end position="249"/>
    </location>
</feature>
<dbReference type="InterPro" id="IPR029016">
    <property type="entry name" value="GAF-like_dom_sf"/>
</dbReference>
<reference evidence="6" key="1">
    <citation type="journal article" date="2019" name="Int. J. Syst. Evol. Microbiol.">
        <title>The Global Catalogue of Microorganisms (GCM) 10K type strain sequencing project: providing services to taxonomists for standard genome sequencing and annotation.</title>
        <authorList>
            <consortium name="The Broad Institute Genomics Platform"/>
            <consortium name="The Broad Institute Genome Sequencing Center for Infectious Disease"/>
            <person name="Wu L."/>
            <person name="Ma J."/>
        </authorList>
    </citation>
    <scope>NUCLEOTIDE SEQUENCE [LARGE SCALE GENOMIC DNA]</scope>
    <source>
        <strain evidence="6">JCM 1490</strain>
    </source>
</reference>
<dbReference type="InterPro" id="IPR014757">
    <property type="entry name" value="Tscrpt_reg_IclR_C"/>
</dbReference>
<proteinExistence type="predicted"/>
<accession>A0ABW2QAH9</accession>
<dbReference type="RefSeq" id="WP_382395859.1">
    <property type="nucleotide sequence ID" value="NZ_JBHTCQ010000003.1"/>
</dbReference>
<protein>
    <submittedName>
        <fullName evidence="5">IclR family transcriptional regulator C-terminal domain-containing protein</fullName>
    </submittedName>
</protein>
<dbReference type="Pfam" id="PF01614">
    <property type="entry name" value="IclR_C"/>
    <property type="match status" value="1"/>
</dbReference>
<keyword evidence="6" id="KW-1185">Reference proteome</keyword>
<dbReference type="InterPro" id="IPR036390">
    <property type="entry name" value="WH_DNA-bd_sf"/>
</dbReference>
<evidence type="ECO:0000259" key="4">
    <source>
        <dbReference type="PROSITE" id="PS51078"/>
    </source>
</evidence>
<name>A0ABW2QAH9_9MICO</name>
<evidence type="ECO:0000256" key="1">
    <source>
        <dbReference type="ARBA" id="ARBA00023015"/>
    </source>
</evidence>
<keyword evidence="3" id="KW-0804">Transcription</keyword>
<dbReference type="Gene3D" id="1.10.10.10">
    <property type="entry name" value="Winged helix-like DNA-binding domain superfamily/Winged helix DNA-binding domain"/>
    <property type="match status" value="1"/>
</dbReference>
<dbReference type="InterPro" id="IPR050707">
    <property type="entry name" value="HTH_MetabolicPath_Reg"/>
</dbReference>
<gene>
    <name evidence="5" type="ORF">ACFQQL_15130</name>
</gene>
<evidence type="ECO:0000313" key="6">
    <source>
        <dbReference type="Proteomes" id="UP001596455"/>
    </source>
</evidence>
<dbReference type="InterPro" id="IPR005471">
    <property type="entry name" value="Tscrpt_reg_IclR_N"/>
</dbReference>
<keyword evidence="1" id="KW-0805">Transcription regulation</keyword>
<comment type="caution">
    <text evidence="5">The sequence shown here is derived from an EMBL/GenBank/DDBJ whole genome shotgun (WGS) entry which is preliminary data.</text>
</comment>
<dbReference type="PANTHER" id="PTHR30136">
    <property type="entry name" value="HELIX-TURN-HELIX TRANSCRIPTIONAL REGULATOR, ICLR FAMILY"/>
    <property type="match status" value="1"/>
</dbReference>
<evidence type="ECO:0000313" key="5">
    <source>
        <dbReference type="EMBL" id="MFC7406450.1"/>
    </source>
</evidence>
<dbReference type="SUPFAM" id="SSF55781">
    <property type="entry name" value="GAF domain-like"/>
    <property type="match status" value="1"/>
</dbReference>
<dbReference type="PROSITE" id="PS51078">
    <property type="entry name" value="ICLR_ED"/>
    <property type="match status" value="1"/>
</dbReference>
<dbReference type="Proteomes" id="UP001596455">
    <property type="component" value="Unassembled WGS sequence"/>
</dbReference>
<dbReference type="PANTHER" id="PTHR30136:SF34">
    <property type="entry name" value="TRANSCRIPTIONAL REGULATOR"/>
    <property type="match status" value="1"/>
</dbReference>
<dbReference type="InterPro" id="IPR036388">
    <property type="entry name" value="WH-like_DNA-bd_sf"/>
</dbReference>
<dbReference type="Gene3D" id="3.30.450.40">
    <property type="match status" value="1"/>
</dbReference>
<sequence length="249" mass="26648">MPSEGMAGLAKGLAIIEAFGPGRAQMSVTDAANLTGMWPATARRCLLTLVDLGYLAFDGKFYRPTPRMVRLGTAYLDTAPLPVLAQPHATAARDEIGESVSVAVLDGTDALFVVRVEVQRLVTAAVRLGTRLPAWASASGRVLLADLPEQQVRDLLADAELAATTPNTLVDLEDVLARIAQTREDGYGYTDEELELGIRTVSVPVRDAAGRTRAAMSTAVLAARVTETETHERILPLLHAHADRLGKQL</sequence>
<dbReference type="SUPFAM" id="SSF46785">
    <property type="entry name" value="Winged helix' DNA-binding domain"/>
    <property type="match status" value="1"/>
</dbReference>